<dbReference type="RefSeq" id="WP_175546062.1">
    <property type="nucleotide sequence ID" value="NZ_FQUU01000008.1"/>
</dbReference>
<accession>A0A1M5AEZ7</accession>
<organism evidence="1 2">
    <name type="scientific">Flavisolibacter ginsengisoli DSM 18119</name>
    <dbReference type="NCBI Taxonomy" id="1121884"/>
    <lineage>
        <taxon>Bacteria</taxon>
        <taxon>Pseudomonadati</taxon>
        <taxon>Bacteroidota</taxon>
        <taxon>Chitinophagia</taxon>
        <taxon>Chitinophagales</taxon>
        <taxon>Chitinophagaceae</taxon>
        <taxon>Flavisolibacter</taxon>
    </lineage>
</organism>
<dbReference type="EMBL" id="FQUU01000008">
    <property type="protein sequence ID" value="SHF28727.1"/>
    <property type="molecule type" value="Genomic_DNA"/>
</dbReference>
<name>A0A1M5AEZ7_9BACT</name>
<evidence type="ECO:0000313" key="2">
    <source>
        <dbReference type="Proteomes" id="UP000184048"/>
    </source>
</evidence>
<gene>
    <name evidence="1" type="ORF">SAMN02745131_02257</name>
</gene>
<dbReference type="Proteomes" id="UP000184048">
    <property type="component" value="Unassembled WGS sequence"/>
</dbReference>
<protein>
    <submittedName>
        <fullName evidence="1">Uncharacterized protein</fullName>
    </submittedName>
</protein>
<keyword evidence="2" id="KW-1185">Reference proteome</keyword>
<sequence>MAKLGGKLTSYVIAVSGNLRKWNKLTIGWASYFEMAIEMMKKTDPNAKK</sequence>
<dbReference type="AlphaFoldDB" id="A0A1M5AEZ7"/>
<evidence type="ECO:0000313" key="1">
    <source>
        <dbReference type="EMBL" id="SHF28727.1"/>
    </source>
</evidence>
<proteinExistence type="predicted"/>
<reference evidence="1 2" key="1">
    <citation type="submission" date="2016-11" db="EMBL/GenBank/DDBJ databases">
        <authorList>
            <person name="Jaros S."/>
            <person name="Januszkiewicz K."/>
            <person name="Wedrychowicz H."/>
        </authorList>
    </citation>
    <scope>NUCLEOTIDE SEQUENCE [LARGE SCALE GENOMIC DNA]</scope>
    <source>
        <strain evidence="1 2">DSM 18119</strain>
    </source>
</reference>